<feature type="region of interest" description="Disordered" evidence="1">
    <location>
        <begin position="1"/>
        <end position="35"/>
    </location>
</feature>
<organism evidence="2 3">
    <name type="scientific">Ustilaginoidea virens</name>
    <name type="common">Rice false smut fungus</name>
    <name type="synonym">Villosiclava virens</name>
    <dbReference type="NCBI Taxonomy" id="1159556"/>
    <lineage>
        <taxon>Eukaryota</taxon>
        <taxon>Fungi</taxon>
        <taxon>Dikarya</taxon>
        <taxon>Ascomycota</taxon>
        <taxon>Pezizomycotina</taxon>
        <taxon>Sordariomycetes</taxon>
        <taxon>Hypocreomycetidae</taxon>
        <taxon>Hypocreales</taxon>
        <taxon>Clavicipitaceae</taxon>
        <taxon>Ustilaginoidea</taxon>
    </lineage>
</organism>
<evidence type="ECO:0000313" key="3">
    <source>
        <dbReference type="Proteomes" id="UP000027002"/>
    </source>
</evidence>
<dbReference type="GeneID" id="66065157"/>
<protein>
    <submittedName>
        <fullName evidence="2">Uncharacterized protein</fullName>
    </submittedName>
</protein>
<evidence type="ECO:0000313" key="2">
    <source>
        <dbReference type="EMBL" id="QUC20138.1"/>
    </source>
</evidence>
<reference evidence="2" key="1">
    <citation type="submission" date="2020-03" db="EMBL/GenBank/DDBJ databases">
        <title>A mixture of massive structural variations and highly conserved coding sequences in Ustilaginoidea virens genome.</title>
        <authorList>
            <person name="Zhang K."/>
            <person name="Zhao Z."/>
            <person name="Zhang Z."/>
            <person name="Li Y."/>
            <person name="Hsiang T."/>
            <person name="Sun W."/>
        </authorList>
    </citation>
    <scope>NUCLEOTIDE SEQUENCE</scope>
    <source>
        <strain evidence="2">UV-8b</strain>
    </source>
</reference>
<keyword evidence="3" id="KW-1185">Reference proteome</keyword>
<evidence type="ECO:0000256" key="1">
    <source>
        <dbReference type="SAM" id="MobiDB-lite"/>
    </source>
</evidence>
<sequence length="314" mass="35453">MSPTPVHVTGKRKSPSWPTPATDPEGVLSPKKRRRSLASVRASRLLARHRPALENLPTELLEMILLYSANLALPRSSPIIGSKLSAKATLLRLFVMAFHDTWDKWFGILRLQRQCQPANRRDMARYQDAQYAQDAQDLHCQMLLGECSHLDARACFEADYERAAGWPAFQAEQASRWGTQDVHPMVRLPVQLVTGPWDQESRRRLFWLTRGGVRLGSHDANLASWEVKLQCLDNAVVFAEEPDALVINCLVSRWALTGLPEDVVRKRLVHLDRRIEWGGDPPAVKDVLRRTADALNADAQFDRSNHVAAACGRF</sequence>
<dbReference type="OrthoDB" id="4167490at2759"/>
<dbReference type="KEGG" id="uvi:66065157"/>
<dbReference type="AlphaFoldDB" id="A0A8E5HRN1"/>
<dbReference type="Proteomes" id="UP000027002">
    <property type="component" value="Chromosome 3"/>
</dbReference>
<dbReference type="RefSeq" id="XP_042997811.1">
    <property type="nucleotide sequence ID" value="XM_043141877.1"/>
</dbReference>
<gene>
    <name evidence="2" type="ORF">UV8b_04379</name>
</gene>
<proteinExistence type="predicted"/>
<accession>A0A8E5HRN1</accession>
<dbReference type="EMBL" id="CP072755">
    <property type="protein sequence ID" value="QUC20138.1"/>
    <property type="molecule type" value="Genomic_DNA"/>
</dbReference>
<name>A0A8E5HRN1_USTVR</name>